<protein>
    <recommendedName>
        <fullName evidence="3">Lipoprotein</fullName>
    </recommendedName>
</protein>
<reference evidence="1 2" key="1">
    <citation type="journal article" date="2013" name="Genome Biol. Evol.">
        <title>Comparison of metabolic capacities and inference of gene content evolution in mosquito-associated Spiroplasma diminutum and S. taiwanense.</title>
        <authorList>
            <person name="Lo W.S."/>
            <person name="Ku C."/>
            <person name="Chen L.L."/>
            <person name="Chang T.H."/>
            <person name="Kuo C.H."/>
        </authorList>
    </citation>
    <scope>NUCLEOTIDE SEQUENCE [LARGE SCALE GENOMIC DNA]</scope>
    <source>
        <strain evidence="1">CUAS-1</strain>
    </source>
</reference>
<proteinExistence type="predicted"/>
<name>S5MEL3_9MOLU</name>
<dbReference type="PATRIC" id="fig|1276221.3.peg.474"/>
<evidence type="ECO:0008006" key="3">
    <source>
        <dbReference type="Google" id="ProtNLM"/>
    </source>
</evidence>
<gene>
    <name evidence="1" type="ORF">SDIMI_v3c04740</name>
</gene>
<dbReference type="OrthoDB" id="387750at2"/>
<accession>S5MEL3</accession>
<evidence type="ECO:0000313" key="1">
    <source>
        <dbReference type="EMBL" id="AGR42178.1"/>
    </source>
</evidence>
<keyword evidence="2" id="KW-1185">Reference proteome</keyword>
<organism evidence="1 2">
    <name type="scientific">Spiroplasma diminutum CUAS-1</name>
    <dbReference type="NCBI Taxonomy" id="1276221"/>
    <lineage>
        <taxon>Bacteria</taxon>
        <taxon>Bacillati</taxon>
        <taxon>Mycoplasmatota</taxon>
        <taxon>Mollicutes</taxon>
        <taxon>Entomoplasmatales</taxon>
        <taxon>Spiroplasmataceae</taxon>
        <taxon>Spiroplasma</taxon>
    </lineage>
</organism>
<dbReference type="Proteomes" id="UP000014983">
    <property type="component" value="Chromosome"/>
</dbReference>
<dbReference type="STRING" id="1276221.SDIMI_v3c04740"/>
<dbReference type="RefSeq" id="WP_020836410.1">
    <property type="nucleotide sequence ID" value="NC_021833.1"/>
</dbReference>
<dbReference type="HOGENOM" id="CLU_030954_0_0_14"/>
<evidence type="ECO:0000313" key="2">
    <source>
        <dbReference type="Proteomes" id="UP000014983"/>
    </source>
</evidence>
<dbReference type="KEGG" id="sdi:SDIMI_v3c04740"/>
<dbReference type="InParanoid" id="S5MEL3"/>
<dbReference type="AlphaFoldDB" id="S5MEL3"/>
<sequence>MKKLIHLLVGFGVIVPAPISVIACGNKVEDQKETNEDVSELIKALKEETSKIISDFANSKKNKLIGLVNDNTAYNFFSRENIEKYGVNTDQKNNTAKSEMPENIKNDIVSDFNNILKISELENQLNTLATSSDKYNVILLNNKVVEDSNFDKNTIDIKYTNRNWNEEQEFDSSTDYFLSSTVIDLNVKIQYKNQEGIKESFNTNLHLSFTFTNDEVLISIVNDINSKAKSDYLNTDSNYSWLDSKMMEFNIKKDESYKMFDLFDSKKRQNIFSNIYNGEGFKNEIKTFIKNKYLKDINISLEFSENNVTVSKSTINDKMEDKKFSLFKNKTDEQSYKAINNSVFINLEENGNEINFKDYGLKNVNDKLFSLLNKNINIMNDDYKVSFNQFKEANKYTGNYEKSNSFMNGEVTINGLSLKINENYSLSINDFVISYSASIDNSENSDSNNSTMLKDTSFGNAVYFNAVKGIKSFQNVFDTRKTTIVNKNNNTEFNAPIAFSGKVRDNELEENIWDKLQSTASSYTSKMNQSLSLKRGDQINFRDKLLDEGNQSTFEFKMANYREKNESISFNAIYSDLTKQDNGFKQTTRYTGFFERTTAIQMKFNFLNLVFVYEEYNSALSDNSIFIERSTT</sequence>
<dbReference type="PROSITE" id="PS51257">
    <property type="entry name" value="PROKAR_LIPOPROTEIN"/>
    <property type="match status" value="1"/>
</dbReference>
<dbReference type="EMBL" id="CP005076">
    <property type="protein sequence ID" value="AGR42178.1"/>
    <property type="molecule type" value="Genomic_DNA"/>
</dbReference>